<evidence type="ECO:0000256" key="4">
    <source>
        <dbReference type="SAM" id="MobiDB-lite"/>
    </source>
</evidence>
<feature type="compositionally biased region" description="Polar residues" evidence="4">
    <location>
        <begin position="226"/>
        <end position="235"/>
    </location>
</feature>
<reference evidence="6" key="1">
    <citation type="submission" date="2020-12" db="EMBL/GenBank/DDBJ databases">
        <title>Metabolic potential, ecology and presence of endohyphal bacteria is reflected in genomic diversity of Mucoromycotina.</title>
        <authorList>
            <person name="Muszewska A."/>
            <person name="Okrasinska A."/>
            <person name="Steczkiewicz K."/>
            <person name="Drgas O."/>
            <person name="Orlowska M."/>
            <person name="Perlinska-Lenart U."/>
            <person name="Aleksandrzak-Piekarczyk T."/>
            <person name="Szatraj K."/>
            <person name="Zielenkiewicz U."/>
            <person name="Pilsyk S."/>
            <person name="Malc E."/>
            <person name="Mieczkowski P."/>
            <person name="Kruszewska J.S."/>
            <person name="Biernat P."/>
            <person name="Pawlowska J."/>
        </authorList>
    </citation>
    <scope>NUCLEOTIDE SEQUENCE</scope>
    <source>
        <strain evidence="6">WA0000017839</strain>
    </source>
</reference>
<sequence>MPKPWSEYPKQTNRMRYFMMQQVSIYDEAHQRIVFLGGFYENPPKTYLYQKFSSAPIFDMVNGRWSMQNLTGAIPSSRVQHTATVVGSEKKYVLLYGGQKSNDENVWAVSDYCYILDLTSNTWTSQNIVPNYDVALMRTRHSALLVDNNTVFIVYGINDQGAPADSTLILNVTNPLSVLAINSYTHPRAQFAASVPEPTTKNGTDDTSYGNSDPATDDPNDGKIITSDSEQGNTITKEEHEESIHKTIGIAVGCTAGGLVIIGSLVFFFCRRRRSKKHQRELEELEEKRREIETLQKMAHVEEEPMMVNWDEIDKEFGGSPSQPEGSQYTYSPQFSEQTTTIISGSAADNSSPTFPRQEIKNQLLDKIDQYNHNVSTERQASMDQYNNAAPLGRPDVIEEDCHNVQYVPHIQKPDGV</sequence>
<proteinExistence type="predicted"/>
<keyword evidence="5" id="KW-1133">Transmembrane helix</keyword>
<feature type="transmembrane region" description="Helical" evidence="5">
    <location>
        <begin position="248"/>
        <end position="270"/>
    </location>
</feature>
<keyword evidence="5" id="KW-0472">Membrane</keyword>
<dbReference type="CDD" id="cd12087">
    <property type="entry name" value="TM_EGFR-like"/>
    <property type="match status" value="1"/>
</dbReference>
<feature type="coiled-coil region" evidence="3">
    <location>
        <begin position="275"/>
        <end position="302"/>
    </location>
</feature>
<dbReference type="EMBL" id="JAEPRD010000048">
    <property type="protein sequence ID" value="KAG2203962.1"/>
    <property type="molecule type" value="Genomic_DNA"/>
</dbReference>
<name>A0A8H7V3C2_9FUNG</name>
<keyword evidence="2" id="KW-0677">Repeat</keyword>
<dbReference type="PANTHER" id="PTHR46093">
    <property type="entry name" value="ACYL-COA-BINDING DOMAIN-CONTAINING PROTEIN 5"/>
    <property type="match status" value="1"/>
</dbReference>
<dbReference type="AlphaFoldDB" id="A0A8H7V3C2"/>
<evidence type="ECO:0000256" key="1">
    <source>
        <dbReference type="ARBA" id="ARBA00022441"/>
    </source>
</evidence>
<dbReference type="PANTHER" id="PTHR46093:SF18">
    <property type="entry name" value="FIBRONECTIN TYPE-III DOMAIN-CONTAINING PROTEIN"/>
    <property type="match status" value="1"/>
</dbReference>
<dbReference type="OrthoDB" id="10251809at2759"/>
<organism evidence="6 7">
    <name type="scientific">Mucor saturninus</name>
    <dbReference type="NCBI Taxonomy" id="64648"/>
    <lineage>
        <taxon>Eukaryota</taxon>
        <taxon>Fungi</taxon>
        <taxon>Fungi incertae sedis</taxon>
        <taxon>Mucoromycota</taxon>
        <taxon>Mucoromycotina</taxon>
        <taxon>Mucoromycetes</taxon>
        <taxon>Mucorales</taxon>
        <taxon>Mucorineae</taxon>
        <taxon>Mucoraceae</taxon>
        <taxon>Mucor</taxon>
    </lineage>
</organism>
<evidence type="ECO:0000313" key="6">
    <source>
        <dbReference type="EMBL" id="KAG2203962.1"/>
    </source>
</evidence>
<dbReference type="Proteomes" id="UP000603453">
    <property type="component" value="Unassembled WGS sequence"/>
</dbReference>
<dbReference type="InterPro" id="IPR015915">
    <property type="entry name" value="Kelch-typ_b-propeller"/>
</dbReference>
<dbReference type="Pfam" id="PF24681">
    <property type="entry name" value="Kelch_KLHDC2_KLHL20_DRC7"/>
    <property type="match status" value="1"/>
</dbReference>
<accession>A0A8H7V3C2</accession>
<keyword evidence="7" id="KW-1185">Reference proteome</keyword>
<evidence type="ECO:0000313" key="7">
    <source>
        <dbReference type="Proteomes" id="UP000603453"/>
    </source>
</evidence>
<evidence type="ECO:0000256" key="2">
    <source>
        <dbReference type="ARBA" id="ARBA00022737"/>
    </source>
</evidence>
<protein>
    <submittedName>
        <fullName evidence="6">Uncharacterized protein</fullName>
    </submittedName>
</protein>
<keyword evidence="5" id="KW-0812">Transmembrane</keyword>
<keyword evidence="1" id="KW-0880">Kelch repeat</keyword>
<feature type="region of interest" description="Disordered" evidence="4">
    <location>
        <begin position="191"/>
        <end position="240"/>
    </location>
</feature>
<dbReference type="Gene3D" id="2.120.10.80">
    <property type="entry name" value="Kelch-type beta propeller"/>
    <property type="match status" value="1"/>
</dbReference>
<gene>
    <name evidence="6" type="ORF">INT47_007545</name>
</gene>
<evidence type="ECO:0000256" key="3">
    <source>
        <dbReference type="SAM" id="Coils"/>
    </source>
</evidence>
<keyword evidence="3" id="KW-0175">Coiled coil</keyword>
<comment type="caution">
    <text evidence="6">The sequence shown here is derived from an EMBL/GenBank/DDBJ whole genome shotgun (WGS) entry which is preliminary data.</text>
</comment>
<dbReference type="SUPFAM" id="SSF117281">
    <property type="entry name" value="Kelch motif"/>
    <property type="match status" value="1"/>
</dbReference>
<feature type="compositionally biased region" description="Polar residues" evidence="4">
    <location>
        <begin position="197"/>
        <end position="214"/>
    </location>
</feature>
<evidence type="ECO:0000256" key="5">
    <source>
        <dbReference type="SAM" id="Phobius"/>
    </source>
</evidence>